<protein>
    <recommendedName>
        <fullName evidence="4">DNA repair protein</fullName>
    </recommendedName>
</protein>
<keyword evidence="3" id="KW-1185">Reference proteome</keyword>
<dbReference type="AlphaFoldDB" id="A0A4R4WC62"/>
<evidence type="ECO:0008006" key="4">
    <source>
        <dbReference type="Google" id="ProtNLM"/>
    </source>
</evidence>
<dbReference type="InterPro" id="IPR027417">
    <property type="entry name" value="P-loop_NTPase"/>
</dbReference>
<dbReference type="EMBL" id="SMKR01000193">
    <property type="protein sequence ID" value="TDD15771.1"/>
    <property type="molecule type" value="Genomic_DNA"/>
</dbReference>
<dbReference type="OrthoDB" id="9791620at2"/>
<keyword evidence="1" id="KW-0175">Coiled coil</keyword>
<reference evidence="2 3" key="1">
    <citation type="submission" date="2019-02" db="EMBL/GenBank/DDBJ databases">
        <title>Draft genome sequences of novel Actinobacteria.</title>
        <authorList>
            <person name="Sahin N."/>
            <person name="Ay H."/>
            <person name="Saygin H."/>
        </authorList>
    </citation>
    <scope>NUCLEOTIDE SEQUENCE [LARGE SCALE GENOMIC DNA]</scope>
    <source>
        <strain evidence="2 3">16K104</strain>
    </source>
</reference>
<dbReference type="InterPro" id="IPR054787">
    <property type="entry name" value="TrlF_ATPase"/>
</dbReference>
<feature type="coiled-coil region" evidence="1">
    <location>
        <begin position="590"/>
        <end position="627"/>
    </location>
</feature>
<accession>A0A4R4WC62</accession>
<dbReference type="SUPFAM" id="SSF52540">
    <property type="entry name" value="P-loop containing nucleoside triphosphate hydrolases"/>
    <property type="match status" value="1"/>
</dbReference>
<comment type="caution">
    <text evidence="2">The sequence shown here is derived from an EMBL/GenBank/DDBJ whole genome shotgun (WGS) entry which is preliminary data.</text>
</comment>
<organism evidence="2 3">
    <name type="scientific">Kribbella turkmenica</name>
    <dbReference type="NCBI Taxonomy" id="2530375"/>
    <lineage>
        <taxon>Bacteria</taxon>
        <taxon>Bacillati</taxon>
        <taxon>Actinomycetota</taxon>
        <taxon>Actinomycetes</taxon>
        <taxon>Propionibacteriales</taxon>
        <taxon>Kribbellaceae</taxon>
        <taxon>Kribbella</taxon>
    </lineage>
</organism>
<evidence type="ECO:0000256" key="1">
    <source>
        <dbReference type="SAM" id="Coils"/>
    </source>
</evidence>
<proteinExistence type="predicted"/>
<sequence length="928" mass="104204">MSTTAPRYVRGSEWRKWDLHIHAPGTKMSDGYKPLDWDRFCDTLEASDVAVFGIADYFNLDSFFEVVKEHQDRYPASDKVFFPNLELRLNDVVNGKQESVELHLIFRPDITQEKIRHFLSVLKTQLTDDNDRQLPCSELKARGNFESATVTRSDLKTAIEDTFGSRRPWKENLLIIVPSNNGGIRAESGKQRKANIADQIDKLSDAVFGNSANVDWFLSRKRYEDPEQVSTPKPVFAGSDAHSYEQLEQRLGKPVESDGEFNEITWIKADPTYEGLLQTLIEPAERVRIQTLKPDVKEPYKYISRVHFAGTTEFPDSIDFNSNLVSIIGSRSSGKSTLLAHIAHAVDPDYTVKQQEMSGMAEAGKAGPAAGLTWQDVAHIRCSVEWGDPTVKTGKIVYIPQNSLFAISDRPNEVNAKIQPALYRLNPGFEQFHQKVDADVHASNLAIRQLVQEWFDVAEVIEDLRSELRDLGDREAIVVTRDTIAARVKALRESSSLNEDEVLKYQGIVERSSEIRARVEDITNEIAVLEPYVTSDNGSYAAAPEIAPSINMHPSLTAIPPDLAAKVNPVLSSHLEILRSAIGQAFVDYRSALDVEQRALTEELESLERDNAELIRKNRENTELEALVASQNHQVELLKVIDAKIDAVEAAKKTQAGRIEAIEKQRALKESCFEKLKNEFVTLTTTLDGMQFDIETRMTAEALSAVSSVYNRQENTLYFDRSQGEIIRHDFVMADIARFLEAVRSGSQKLRRGESPAVVASSTITLTPESRFFATLDGDRIGGFAVSSMTPGKQALFALTLIMNESSEPWPLLIDQPEDDLDSRSIYQTIVPYLSKRKKDRQILMVTHDANLAIGADSEQIVVANRHGDDRRNRDGLMFKYLTGSLEHSSEKNDSEFILESCGMREHACEILDGGEDAFKKRSAKYKV</sequence>
<dbReference type="Gene3D" id="3.40.50.300">
    <property type="entry name" value="P-loop containing nucleotide triphosphate hydrolases"/>
    <property type="match status" value="2"/>
</dbReference>
<dbReference type="Proteomes" id="UP000295172">
    <property type="component" value="Unassembled WGS sequence"/>
</dbReference>
<evidence type="ECO:0000313" key="3">
    <source>
        <dbReference type="Proteomes" id="UP000295172"/>
    </source>
</evidence>
<name>A0A4R4WC62_9ACTN</name>
<evidence type="ECO:0000313" key="2">
    <source>
        <dbReference type="EMBL" id="TDD15771.1"/>
    </source>
</evidence>
<dbReference type="NCBIfam" id="NF045780">
    <property type="entry name" value="TrlF_fam_ATP"/>
    <property type="match status" value="1"/>
</dbReference>
<gene>
    <name evidence="2" type="ORF">E1218_30955</name>
</gene>
<dbReference type="RefSeq" id="WP_132326591.1">
    <property type="nucleotide sequence ID" value="NZ_SMKR01000193.1"/>
</dbReference>